<accession>A0A7I4Z544</accession>
<evidence type="ECO:0000313" key="3">
    <source>
        <dbReference type="Proteomes" id="UP000025227"/>
    </source>
</evidence>
<evidence type="ECO:0000259" key="2">
    <source>
        <dbReference type="Pfam" id="PF15998"/>
    </source>
</evidence>
<dbReference type="PANTHER" id="PTHR36299">
    <property type="entry name" value="AGAP008005-PA"/>
    <property type="match status" value="1"/>
</dbReference>
<evidence type="ECO:0000313" key="4">
    <source>
        <dbReference type="WBParaSite" id="HCON_00185510-00001"/>
    </source>
</evidence>
<dbReference type="OMA" id="VHGNCAC"/>
<dbReference type="InterPro" id="IPR031941">
    <property type="entry name" value="DUF4773"/>
</dbReference>
<feature type="domain" description="DUF4773" evidence="2">
    <location>
        <begin position="137"/>
        <end position="249"/>
    </location>
</feature>
<dbReference type="AlphaFoldDB" id="A0A7I4Z544"/>
<feature type="signal peptide" evidence="1">
    <location>
        <begin position="1"/>
        <end position="16"/>
    </location>
</feature>
<proteinExistence type="predicted"/>
<dbReference type="OrthoDB" id="5952164at2759"/>
<dbReference type="Pfam" id="PF15998">
    <property type="entry name" value="DUF4773"/>
    <property type="match status" value="1"/>
</dbReference>
<sequence>MLATLILCCFVTVTFGTRSAVFKFSIRPDKVDVGTALPFAVDVLNEESKEFRNSALGLALKRKGQLHGFAVVKNVSNALALIRFDHPELNQDTVAISLKDHQNGKMKMSTDQYRLVLVHSHSAIKDLQLLENDENSCSCVRGNCACCADIKIPEFHHDICVNATYNREAYGLDLSIGIDGHYYTMEVSLRNPPPICLAVPFAHDLVDLCVAFKDLNVSREKHTLSGCIELEGELIHMRVIRVHLGCFVMPI</sequence>
<dbReference type="Proteomes" id="UP000025227">
    <property type="component" value="Unplaced"/>
</dbReference>
<name>A0A7I4Z544_HAECO</name>
<protein>
    <submittedName>
        <fullName evidence="4">DUF4773 domain-containing protein</fullName>
    </submittedName>
</protein>
<evidence type="ECO:0000256" key="1">
    <source>
        <dbReference type="SAM" id="SignalP"/>
    </source>
</evidence>
<keyword evidence="3" id="KW-1185">Reference proteome</keyword>
<dbReference type="WBParaSite" id="HCON_00185510-00001">
    <property type="protein sequence ID" value="HCON_00185510-00001"/>
    <property type="gene ID" value="HCON_00185510"/>
</dbReference>
<keyword evidence="1" id="KW-0732">Signal</keyword>
<feature type="chain" id="PRO_5029472343" evidence="1">
    <location>
        <begin position="17"/>
        <end position="251"/>
    </location>
</feature>
<dbReference type="PANTHER" id="PTHR36299:SF2">
    <property type="entry name" value="DUF4773 DOMAIN-CONTAINING PROTEIN"/>
    <property type="match status" value="1"/>
</dbReference>
<reference evidence="4" key="1">
    <citation type="submission" date="2020-12" db="UniProtKB">
        <authorList>
            <consortium name="WormBaseParasite"/>
        </authorList>
    </citation>
    <scope>IDENTIFICATION</scope>
    <source>
        <strain evidence="4">MHco3</strain>
    </source>
</reference>
<organism evidence="3 4">
    <name type="scientific">Haemonchus contortus</name>
    <name type="common">Barber pole worm</name>
    <dbReference type="NCBI Taxonomy" id="6289"/>
    <lineage>
        <taxon>Eukaryota</taxon>
        <taxon>Metazoa</taxon>
        <taxon>Ecdysozoa</taxon>
        <taxon>Nematoda</taxon>
        <taxon>Chromadorea</taxon>
        <taxon>Rhabditida</taxon>
        <taxon>Rhabditina</taxon>
        <taxon>Rhabditomorpha</taxon>
        <taxon>Strongyloidea</taxon>
        <taxon>Trichostrongylidae</taxon>
        <taxon>Haemonchus</taxon>
    </lineage>
</organism>